<keyword evidence="10" id="KW-1185">Reference proteome</keyword>
<evidence type="ECO:0000256" key="3">
    <source>
        <dbReference type="ARBA" id="ARBA00022722"/>
    </source>
</evidence>
<dbReference type="GO" id="GO:0042781">
    <property type="term" value="F:3'-tRNA processing endoribonuclease activity"/>
    <property type="evidence" value="ECO:0007669"/>
    <property type="project" value="TreeGrafter"/>
</dbReference>
<dbReference type="GO" id="GO:0001682">
    <property type="term" value="P:tRNA 5'-leader removal"/>
    <property type="evidence" value="ECO:0007669"/>
    <property type="project" value="UniProtKB-UniRule"/>
</dbReference>
<sequence length="128" mass="15178">MDQRFPREEKLKSNLLIEQLFSEGSSVSKYPLKLIYVKTEPEDDVKVKAGFSVPKRKFKKAVQRNQIKRLIREAYRLNKSNLFNNLSTSYAFMFLYLGKEEPDFSELNTTMERLLTRFLKQTQTDENI</sequence>
<dbReference type="EMBL" id="JAABOO010000003">
    <property type="protein sequence ID" value="NER14231.1"/>
    <property type="molecule type" value="Genomic_DNA"/>
</dbReference>
<comment type="function">
    <text evidence="1 7">RNaseP catalyzes the removal of the 5'-leader sequence from pre-tRNA to produce the mature 5'-terminus. It can also cleave other RNA substrates such as 4.5S RNA. The protein component plays an auxiliary but essential role in vivo by binding to the 5'-leader sequence and broadening the substrate specificity of the ribozyme.</text>
</comment>
<evidence type="ECO:0000313" key="10">
    <source>
        <dbReference type="Proteomes" id="UP000468581"/>
    </source>
</evidence>
<comment type="similarity">
    <text evidence="7">Belongs to the RnpA family.</text>
</comment>
<dbReference type="InterPro" id="IPR020539">
    <property type="entry name" value="RNase_P_CS"/>
</dbReference>
<dbReference type="RefSeq" id="WP_163607525.1">
    <property type="nucleotide sequence ID" value="NZ_JAABOO010000003.1"/>
</dbReference>
<evidence type="ECO:0000256" key="4">
    <source>
        <dbReference type="ARBA" id="ARBA00022759"/>
    </source>
</evidence>
<evidence type="ECO:0000256" key="7">
    <source>
        <dbReference type="HAMAP-Rule" id="MF_00227"/>
    </source>
</evidence>
<dbReference type="GO" id="GO:0030677">
    <property type="term" value="C:ribonuclease P complex"/>
    <property type="evidence" value="ECO:0007669"/>
    <property type="project" value="TreeGrafter"/>
</dbReference>
<accession>A0A6P0ULK9</accession>
<comment type="caution">
    <text evidence="9">The sequence shown here is derived from an EMBL/GenBank/DDBJ whole genome shotgun (WGS) entry which is preliminary data.</text>
</comment>
<keyword evidence="5 7" id="KW-0378">Hydrolase</keyword>
<dbReference type="PANTHER" id="PTHR33992">
    <property type="entry name" value="RIBONUCLEASE P PROTEIN COMPONENT"/>
    <property type="match status" value="1"/>
</dbReference>
<dbReference type="GO" id="GO:0004526">
    <property type="term" value="F:ribonuclease P activity"/>
    <property type="evidence" value="ECO:0007669"/>
    <property type="project" value="UniProtKB-UniRule"/>
</dbReference>
<dbReference type="PANTHER" id="PTHR33992:SF1">
    <property type="entry name" value="RIBONUCLEASE P PROTEIN COMPONENT"/>
    <property type="match status" value="1"/>
</dbReference>
<evidence type="ECO:0000256" key="2">
    <source>
        <dbReference type="ARBA" id="ARBA00022694"/>
    </source>
</evidence>
<reference evidence="9 10" key="1">
    <citation type="submission" date="2020-01" db="EMBL/GenBank/DDBJ databases">
        <title>Leptobacterium flavescens.</title>
        <authorList>
            <person name="Wang G."/>
        </authorList>
    </citation>
    <scope>NUCLEOTIDE SEQUENCE [LARGE SCALE GENOMIC DNA]</scope>
    <source>
        <strain evidence="9 10">KCTC 22160</strain>
    </source>
</reference>
<dbReference type="Gene3D" id="3.30.230.10">
    <property type="match status" value="1"/>
</dbReference>
<evidence type="ECO:0000256" key="8">
    <source>
        <dbReference type="NCBIfam" id="TIGR00188"/>
    </source>
</evidence>
<keyword evidence="2 7" id="KW-0819">tRNA processing</keyword>
<keyword evidence="6 7" id="KW-0694">RNA-binding</keyword>
<dbReference type="AlphaFoldDB" id="A0A6P0ULK9"/>
<comment type="subunit">
    <text evidence="7">Consists of a catalytic RNA component (M1 or rnpB) and a protein subunit.</text>
</comment>
<protein>
    <recommendedName>
        <fullName evidence="7 8">Ribonuclease P protein component</fullName>
        <shortName evidence="7">RNase P protein</shortName>
        <shortName evidence="7">RNaseP protein</shortName>
        <ecNumber evidence="7 8">3.1.26.5</ecNumber>
    </recommendedName>
    <alternativeName>
        <fullName evidence="7">Protein C5</fullName>
    </alternativeName>
</protein>
<dbReference type="Pfam" id="PF00825">
    <property type="entry name" value="Ribonuclease_P"/>
    <property type="match status" value="1"/>
</dbReference>
<dbReference type="InterPro" id="IPR020568">
    <property type="entry name" value="Ribosomal_Su5_D2-typ_SF"/>
</dbReference>
<evidence type="ECO:0000256" key="5">
    <source>
        <dbReference type="ARBA" id="ARBA00022801"/>
    </source>
</evidence>
<dbReference type="PROSITE" id="PS00648">
    <property type="entry name" value="RIBONUCLEASE_P"/>
    <property type="match status" value="1"/>
</dbReference>
<proteinExistence type="inferred from homology"/>
<organism evidence="9 10">
    <name type="scientific">Leptobacterium flavescens</name>
    <dbReference type="NCBI Taxonomy" id="472055"/>
    <lineage>
        <taxon>Bacteria</taxon>
        <taxon>Pseudomonadati</taxon>
        <taxon>Bacteroidota</taxon>
        <taxon>Flavobacteriia</taxon>
        <taxon>Flavobacteriales</taxon>
        <taxon>Flavobacteriaceae</taxon>
        <taxon>Leptobacterium</taxon>
    </lineage>
</organism>
<name>A0A6P0ULK9_9FLAO</name>
<evidence type="ECO:0000313" key="9">
    <source>
        <dbReference type="EMBL" id="NER14231.1"/>
    </source>
</evidence>
<keyword evidence="4 7" id="KW-0255">Endonuclease</keyword>
<comment type="catalytic activity">
    <reaction evidence="7">
        <text>Endonucleolytic cleavage of RNA, removing 5'-extranucleotides from tRNA precursor.</text>
        <dbReference type="EC" id="3.1.26.5"/>
    </reaction>
</comment>
<dbReference type="EC" id="3.1.26.5" evidence="7 8"/>
<dbReference type="Proteomes" id="UP000468581">
    <property type="component" value="Unassembled WGS sequence"/>
</dbReference>
<dbReference type="NCBIfam" id="TIGR00188">
    <property type="entry name" value="rnpA"/>
    <property type="match status" value="1"/>
</dbReference>
<dbReference type="InterPro" id="IPR014721">
    <property type="entry name" value="Ribsml_uS5_D2-typ_fold_subgr"/>
</dbReference>
<evidence type="ECO:0000256" key="1">
    <source>
        <dbReference type="ARBA" id="ARBA00002663"/>
    </source>
</evidence>
<dbReference type="InterPro" id="IPR000100">
    <property type="entry name" value="RNase_P"/>
</dbReference>
<dbReference type="GO" id="GO:0000049">
    <property type="term" value="F:tRNA binding"/>
    <property type="evidence" value="ECO:0007669"/>
    <property type="project" value="UniProtKB-UniRule"/>
</dbReference>
<evidence type="ECO:0000256" key="6">
    <source>
        <dbReference type="ARBA" id="ARBA00022884"/>
    </source>
</evidence>
<keyword evidence="3 7" id="KW-0540">Nuclease</keyword>
<dbReference type="HAMAP" id="MF_00227">
    <property type="entry name" value="RNase_P"/>
    <property type="match status" value="1"/>
</dbReference>
<dbReference type="SUPFAM" id="SSF54211">
    <property type="entry name" value="Ribosomal protein S5 domain 2-like"/>
    <property type="match status" value="1"/>
</dbReference>
<gene>
    <name evidence="7 9" type="primary">rnpA</name>
    <name evidence="9" type="ORF">GWK08_12325</name>
</gene>